<proteinExistence type="predicted"/>
<dbReference type="OrthoDB" id="9770043at2"/>
<evidence type="ECO:0000259" key="1">
    <source>
        <dbReference type="Pfam" id="PF06283"/>
    </source>
</evidence>
<evidence type="ECO:0000313" key="2">
    <source>
        <dbReference type="EMBL" id="KOG20833.1"/>
    </source>
</evidence>
<dbReference type="PANTHER" id="PTHR40469">
    <property type="entry name" value="SECRETED GLYCOSYL HYDROLASE"/>
    <property type="match status" value="1"/>
</dbReference>
<organism evidence="2 3">
    <name type="scientific">Streptomyces viridochromogenes</name>
    <dbReference type="NCBI Taxonomy" id="1938"/>
    <lineage>
        <taxon>Bacteria</taxon>
        <taxon>Bacillati</taxon>
        <taxon>Actinomycetota</taxon>
        <taxon>Actinomycetes</taxon>
        <taxon>Kitasatosporales</taxon>
        <taxon>Streptomycetaceae</taxon>
        <taxon>Streptomyces</taxon>
    </lineage>
</organism>
<dbReference type="InterPro" id="IPR029010">
    <property type="entry name" value="ThuA-like"/>
</dbReference>
<dbReference type="InterPro" id="IPR029062">
    <property type="entry name" value="Class_I_gatase-like"/>
</dbReference>
<dbReference type="AlphaFoldDB" id="A0A0L8K4N4"/>
<protein>
    <recommendedName>
        <fullName evidence="1">ThuA-like domain-containing protein</fullName>
    </recommendedName>
</protein>
<dbReference type="Pfam" id="PF06283">
    <property type="entry name" value="ThuA"/>
    <property type="match status" value="1"/>
</dbReference>
<dbReference type="PATRIC" id="fig|1938.6.peg.4992"/>
<dbReference type="Gene3D" id="3.40.50.880">
    <property type="match status" value="1"/>
</dbReference>
<dbReference type="EMBL" id="LGUP01000283">
    <property type="protein sequence ID" value="KOG20833.1"/>
    <property type="molecule type" value="Genomic_DNA"/>
</dbReference>
<feature type="non-terminal residue" evidence="2">
    <location>
        <position position="107"/>
    </location>
</feature>
<dbReference type="PANTHER" id="PTHR40469:SF2">
    <property type="entry name" value="GALACTOSE-BINDING DOMAIN-LIKE SUPERFAMILY PROTEIN"/>
    <property type="match status" value="1"/>
</dbReference>
<feature type="domain" description="ThuA-like" evidence="1">
    <location>
        <begin position="46"/>
        <end position="107"/>
    </location>
</feature>
<dbReference type="Proteomes" id="UP000037023">
    <property type="component" value="Unassembled WGS sequence"/>
</dbReference>
<feature type="non-terminal residue" evidence="2">
    <location>
        <position position="1"/>
    </location>
</feature>
<gene>
    <name evidence="2" type="ORF">ADK34_23185</name>
</gene>
<sequence>ERAGREKYDAQRSSANTNDLRGKILRIHPEAAGRHMIAAGNLFAPCTVLATADEPPYDAGGAKRGAAHPISWGRNAEGGKVWAPAMGHETASYSEPFFRQHLLGGLK</sequence>
<comment type="caution">
    <text evidence="2">The sequence shown here is derived from an EMBL/GenBank/DDBJ whole genome shotgun (WGS) entry which is preliminary data.</text>
</comment>
<accession>A0A0L8K4N4</accession>
<evidence type="ECO:0000313" key="3">
    <source>
        <dbReference type="Proteomes" id="UP000037023"/>
    </source>
</evidence>
<reference evidence="2 3" key="1">
    <citation type="submission" date="2015-06" db="EMBL/GenBank/DDBJ databases">
        <authorList>
            <person name="Hoefler B.C."/>
            <person name="Straight P.D."/>
        </authorList>
    </citation>
    <scope>NUCLEOTIDE SEQUENCE [LARGE SCALE GENOMIC DNA]</scope>
    <source>
        <strain evidence="2 3">NRRL 3427</strain>
    </source>
</reference>
<name>A0A0L8K4N4_STRVR</name>
<dbReference type="RefSeq" id="WP_159391624.1">
    <property type="nucleotide sequence ID" value="NZ_LGUP01000283.1"/>
</dbReference>